<feature type="region of interest" description="Disordered" evidence="1">
    <location>
        <begin position="584"/>
        <end position="605"/>
    </location>
</feature>
<evidence type="ECO:0000256" key="2">
    <source>
        <dbReference type="SAM" id="Phobius"/>
    </source>
</evidence>
<evidence type="ECO:0000313" key="3">
    <source>
        <dbReference type="EMBL" id="KZT68570.1"/>
    </source>
</evidence>
<evidence type="ECO:0000313" key="4">
    <source>
        <dbReference type="Proteomes" id="UP000076727"/>
    </source>
</evidence>
<gene>
    <name evidence="3" type="ORF">DAEQUDRAFT_321744</name>
</gene>
<proteinExistence type="predicted"/>
<feature type="transmembrane region" description="Helical" evidence="2">
    <location>
        <begin position="209"/>
        <end position="230"/>
    </location>
</feature>
<accession>A0A165PS93</accession>
<evidence type="ECO:0000256" key="1">
    <source>
        <dbReference type="SAM" id="MobiDB-lite"/>
    </source>
</evidence>
<keyword evidence="2" id="KW-1133">Transmembrane helix</keyword>
<dbReference type="AlphaFoldDB" id="A0A165PS93"/>
<feature type="compositionally biased region" description="Basic residues" evidence="1">
    <location>
        <begin position="620"/>
        <end position="640"/>
    </location>
</feature>
<name>A0A165PS93_9APHY</name>
<dbReference type="STRING" id="1314783.A0A165PS93"/>
<feature type="region of interest" description="Disordered" evidence="1">
    <location>
        <begin position="170"/>
        <end position="189"/>
    </location>
</feature>
<sequence length="667" mass="70196">MPLHGRATRHRRPISLRRDVYVRPRRSSPVVARALAGNNLVFGPGGEAAIVPLQPIGAIPAAGPSQNADQTVWQVGLATQAGLPFSTGAVAVMKPDTEQPSASVVDLTLSIGPMSETSAADSAVATAPVSAITTSAYASETAASSSSAGALSSTGTRSFPLSSATSMSTAAAISSPNQPTLSSSSALASTRMSSNPSGALYADRTGIKVGVSFGTLAVIGLLVALVSWWLRVRQRMRTRELEESVIWPWNKGTPRMVLPRSPATLETGFRPTPLNGETAGAWSADCLDRPDGISPTDGRLPTFPPASHSLDATPYQAVQFHHPNNSVPDLAPNMGALQVANLVPGDITSGSESSRASSVMSMAFMGSQAIPECGTPYEPMAGERPRFLGLQGNGLPVPWSPLHVRKTAEAVRMKSSSNVSEKSLDPLPYPGDAPIVPAPGGWAASIKTNIVNALSAVVRGSNSSHPSGDNLTSPPCRRKREWHCEGDEPHREIRAMSRETSVHSVHSGIKRWPPGEVASGDTSVTHLDAVATELPAAMSWSSISLEDDPPSAVGRDGSLGDTTICDKERMLDVIEAYYSVQAQEESSPHLNSDPPRLPDIPQISHTPSLSSLAIVCQGRSQRKSTMFKKAGTRKKTRTSRRPTLLARASSSACSHWRDGCCESDGGG</sequence>
<protein>
    <submittedName>
        <fullName evidence="3">Uncharacterized protein</fullName>
    </submittedName>
</protein>
<dbReference type="OrthoDB" id="3061923at2759"/>
<keyword evidence="2" id="KW-0472">Membrane</keyword>
<dbReference type="Proteomes" id="UP000076727">
    <property type="component" value="Unassembled WGS sequence"/>
</dbReference>
<dbReference type="EMBL" id="KV429065">
    <property type="protein sequence ID" value="KZT68570.1"/>
    <property type="molecule type" value="Genomic_DNA"/>
</dbReference>
<reference evidence="3 4" key="1">
    <citation type="journal article" date="2016" name="Mol. Biol. Evol.">
        <title>Comparative Genomics of Early-Diverging Mushroom-Forming Fungi Provides Insights into the Origins of Lignocellulose Decay Capabilities.</title>
        <authorList>
            <person name="Nagy L.G."/>
            <person name="Riley R."/>
            <person name="Tritt A."/>
            <person name="Adam C."/>
            <person name="Daum C."/>
            <person name="Floudas D."/>
            <person name="Sun H."/>
            <person name="Yadav J.S."/>
            <person name="Pangilinan J."/>
            <person name="Larsson K.H."/>
            <person name="Matsuura K."/>
            <person name="Barry K."/>
            <person name="Labutti K."/>
            <person name="Kuo R."/>
            <person name="Ohm R.A."/>
            <person name="Bhattacharya S.S."/>
            <person name="Shirouzu T."/>
            <person name="Yoshinaga Y."/>
            <person name="Martin F.M."/>
            <person name="Grigoriev I.V."/>
            <person name="Hibbett D.S."/>
        </authorList>
    </citation>
    <scope>NUCLEOTIDE SEQUENCE [LARGE SCALE GENOMIC DNA]</scope>
    <source>
        <strain evidence="3 4">L-15889</strain>
    </source>
</reference>
<keyword evidence="2" id="KW-0812">Transmembrane</keyword>
<organism evidence="3 4">
    <name type="scientific">Daedalea quercina L-15889</name>
    <dbReference type="NCBI Taxonomy" id="1314783"/>
    <lineage>
        <taxon>Eukaryota</taxon>
        <taxon>Fungi</taxon>
        <taxon>Dikarya</taxon>
        <taxon>Basidiomycota</taxon>
        <taxon>Agaricomycotina</taxon>
        <taxon>Agaricomycetes</taxon>
        <taxon>Polyporales</taxon>
        <taxon>Fomitopsis</taxon>
    </lineage>
</organism>
<keyword evidence="4" id="KW-1185">Reference proteome</keyword>
<feature type="region of interest" description="Disordered" evidence="1">
    <location>
        <begin position="620"/>
        <end position="648"/>
    </location>
</feature>